<dbReference type="GO" id="GO:0016874">
    <property type="term" value="F:ligase activity"/>
    <property type="evidence" value="ECO:0007669"/>
    <property type="project" value="UniProtKB-KW"/>
</dbReference>
<dbReference type="Gene3D" id="3.40.50.12780">
    <property type="entry name" value="N-terminal domain of ligase-like"/>
    <property type="match status" value="1"/>
</dbReference>
<dbReference type="Proteomes" id="UP001056291">
    <property type="component" value="Chromosome"/>
</dbReference>
<proteinExistence type="inferred from homology"/>
<evidence type="ECO:0000313" key="6">
    <source>
        <dbReference type="Proteomes" id="UP001056291"/>
    </source>
</evidence>
<dbReference type="Pfam" id="PF00501">
    <property type="entry name" value="AMP-binding"/>
    <property type="match status" value="1"/>
</dbReference>
<reference evidence="5" key="1">
    <citation type="submission" date="2022-06" db="EMBL/GenBank/DDBJ databases">
        <title>Sneathiella actinostolidae sp. nov., isolated from a sea anemonein the Western Pacific Ocean.</title>
        <authorList>
            <person name="Wei M.J."/>
        </authorList>
    </citation>
    <scope>NUCLEOTIDE SEQUENCE</scope>
    <source>
        <strain evidence="5">PHK-P5</strain>
    </source>
</reference>
<dbReference type="CDD" id="cd17631">
    <property type="entry name" value="FACL_FadD13-like"/>
    <property type="match status" value="1"/>
</dbReference>
<gene>
    <name evidence="5" type="ORF">NBZ79_18670</name>
</gene>
<dbReference type="Pfam" id="PF13193">
    <property type="entry name" value="AMP-binding_C"/>
    <property type="match status" value="1"/>
</dbReference>
<dbReference type="InterPro" id="IPR045851">
    <property type="entry name" value="AMP-bd_C_sf"/>
</dbReference>
<evidence type="ECO:0000259" key="3">
    <source>
        <dbReference type="Pfam" id="PF00501"/>
    </source>
</evidence>
<organism evidence="5 6">
    <name type="scientific">Sneathiella marina</name>
    <dbReference type="NCBI Taxonomy" id="2950108"/>
    <lineage>
        <taxon>Bacteria</taxon>
        <taxon>Pseudomonadati</taxon>
        <taxon>Pseudomonadota</taxon>
        <taxon>Alphaproteobacteria</taxon>
        <taxon>Sneathiellales</taxon>
        <taxon>Sneathiellaceae</taxon>
        <taxon>Sneathiella</taxon>
    </lineage>
</organism>
<dbReference type="PANTHER" id="PTHR43201">
    <property type="entry name" value="ACYL-COA SYNTHETASE"/>
    <property type="match status" value="1"/>
</dbReference>
<dbReference type="InterPro" id="IPR000873">
    <property type="entry name" value="AMP-dep_synth/lig_dom"/>
</dbReference>
<evidence type="ECO:0000256" key="1">
    <source>
        <dbReference type="ARBA" id="ARBA00006432"/>
    </source>
</evidence>
<feature type="domain" description="AMP-binding enzyme C-terminal" evidence="4">
    <location>
        <begin position="421"/>
        <end position="496"/>
    </location>
</feature>
<dbReference type="InterPro" id="IPR042099">
    <property type="entry name" value="ANL_N_sf"/>
</dbReference>
<dbReference type="RefSeq" id="WP_251934171.1">
    <property type="nucleotide sequence ID" value="NZ_CP098747.1"/>
</dbReference>
<accession>A0ABY4W2W2</accession>
<comment type="similarity">
    <text evidence="1">Belongs to the ATP-dependent AMP-binding enzyme family.</text>
</comment>
<evidence type="ECO:0000313" key="5">
    <source>
        <dbReference type="EMBL" id="USG61184.1"/>
    </source>
</evidence>
<protein>
    <submittedName>
        <fullName evidence="5">Long-chain fatty acid--CoA ligase</fullName>
    </submittedName>
</protein>
<dbReference type="PANTHER" id="PTHR43201:SF5">
    <property type="entry name" value="MEDIUM-CHAIN ACYL-COA LIGASE ACSF2, MITOCHONDRIAL"/>
    <property type="match status" value="1"/>
</dbReference>
<dbReference type="InterPro" id="IPR020845">
    <property type="entry name" value="AMP-binding_CS"/>
</dbReference>
<evidence type="ECO:0000256" key="2">
    <source>
        <dbReference type="ARBA" id="ARBA00022598"/>
    </source>
</evidence>
<dbReference type="EMBL" id="CP098747">
    <property type="protein sequence ID" value="USG61184.1"/>
    <property type="molecule type" value="Genomic_DNA"/>
</dbReference>
<keyword evidence="6" id="KW-1185">Reference proteome</keyword>
<evidence type="ECO:0000259" key="4">
    <source>
        <dbReference type="Pfam" id="PF13193"/>
    </source>
</evidence>
<name>A0ABY4W2W2_9PROT</name>
<dbReference type="SUPFAM" id="SSF56801">
    <property type="entry name" value="Acetyl-CoA synthetase-like"/>
    <property type="match status" value="1"/>
</dbReference>
<keyword evidence="2 5" id="KW-0436">Ligase</keyword>
<dbReference type="Gene3D" id="3.30.300.30">
    <property type="match status" value="1"/>
</dbReference>
<dbReference type="InterPro" id="IPR025110">
    <property type="entry name" value="AMP-bd_C"/>
</dbReference>
<sequence length="510" mass="56273">MNIANLLQRTARTYPDLPALAHGQDITATYHQFDEESAALAGVLRNDMGLQAGDRVALIMKNHPEYWIALFAIWRAGLVAVPVNAKLHINEFRYILENSDSRLCFATAELGDQLQPLIDELPDLERVLCIQEQGYQNLKLGPALPLQSVRPDDLAWLFYTSGTTGKPKGAMISHRNLLVATLSYFADITSLSPGDAVIHAAPQTHGSGLYGLPLVAKAGIQVTPVSGGFDPAETLDLIAHFPNSCFFFAPTMVHRLIASPAFASADTSNLKLIVYGGGPMYEADIRQAIEAIGPKFAQIYGQGEAPMTITGLSSSLIENDTHPRRSEILASVGTERTDVEVQIFDQDDNPLPTGEIGEIVVRGDVVMLGYWKNQEATDETLRGGWLHTGDMGCFDEEGFLTLKDRSKDMIISGGTNIYPREIEEALLTYPLVEEVSVIGRPHSDWGEEVVAFVVCANAAQIEPRDLDSHCIQHIARFKRPKEYFFVKDLPKNNYGKVLKTELRERLKIKN</sequence>
<dbReference type="PROSITE" id="PS00455">
    <property type="entry name" value="AMP_BINDING"/>
    <property type="match status" value="1"/>
</dbReference>
<feature type="domain" description="AMP-dependent synthetase/ligase" evidence="3">
    <location>
        <begin position="7"/>
        <end position="371"/>
    </location>
</feature>